<keyword evidence="2" id="KW-1185">Reference proteome</keyword>
<reference evidence="1 2" key="1">
    <citation type="journal article" date="2012" name="PLoS ONE">
        <title>The genome characteristics and predicted function of methyl-group oxidation pathway in the obligate aceticlastic methanogens, Methanosaeta spp.</title>
        <authorList>
            <person name="Zhu J."/>
            <person name="Zheng H."/>
            <person name="Ai G."/>
            <person name="Zhang G."/>
            <person name="Liu D."/>
            <person name="Liu X."/>
            <person name="Dong X."/>
        </authorList>
    </citation>
    <scope>NUCLEOTIDE SEQUENCE [LARGE SCALE GENOMIC DNA]</scope>
    <source>
        <strain evidence="1 2">6Ac</strain>
    </source>
</reference>
<sequence>MDGATGRSQPAEVEIIQIGEVVFGRGTSGGAGAPPAFLPVEAGPRPTRDEGIKSMVWWLHQDPPPAAGAAASTRYLTIGASGIVNGPRVSLDLIFLDQNVLCRLDLQVFGSFLSGRYIAYDSRGAVGTGSCSGSIRPGYALPLDSSPQILHLGRSR</sequence>
<dbReference type="EMBL" id="CP003117">
    <property type="protein sequence ID" value="AET64452.1"/>
    <property type="molecule type" value="Genomic_DNA"/>
</dbReference>
<accession>G7WMF7</accession>
<dbReference type="Proteomes" id="UP000005877">
    <property type="component" value="Chromosome"/>
</dbReference>
<organism evidence="1 2">
    <name type="scientific">Methanothrix harundinacea (strain 6Ac)</name>
    <name type="common">Methanosaeta harundinacea</name>
    <dbReference type="NCBI Taxonomy" id="1110509"/>
    <lineage>
        <taxon>Archaea</taxon>
        <taxon>Methanobacteriati</taxon>
        <taxon>Methanobacteriota</taxon>
        <taxon>Stenosarchaea group</taxon>
        <taxon>Methanomicrobia</taxon>
        <taxon>Methanotrichales</taxon>
        <taxon>Methanotrichaceae</taxon>
        <taxon>Methanothrix</taxon>
    </lineage>
</organism>
<gene>
    <name evidence="1" type="ordered locus">Mhar_1084</name>
</gene>
<protein>
    <submittedName>
        <fullName evidence="1">Uncharacterized protein</fullName>
    </submittedName>
</protein>
<dbReference type="KEGG" id="mhi:Mhar_1084"/>
<dbReference type="PATRIC" id="fig|1110509.7.peg.1205"/>
<proteinExistence type="predicted"/>
<dbReference type="AlphaFoldDB" id="G7WMF7"/>
<name>G7WMF7_METH6</name>
<dbReference type="HOGENOM" id="CLU_1682694_0_0_2"/>
<evidence type="ECO:0000313" key="2">
    <source>
        <dbReference type="Proteomes" id="UP000005877"/>
    </source>
</evidence>
<evidence type="ECO:0000313" key="1">
    <source>
        <dbReference type="EMBL" id="AET64452.1"/>
    </source>
</evidence>